<comment type="subcellular location">
    <subcellularLocation>
        <location evidence="1">Membrane</location>
    </subcellularLocation>
</comment>
<dbReference type="EMBL" id="CAUYUE010000001">
    <property type="protein sequence ID" value="CAK0734352.1"/>
    <property type="molecule type" value="Genomic_DNA"/>
</dbReference>
<feature type="transmembrane region" description="Helical" evidence="6">
    <location>
        <begin position="420"/>
        <end position="442"/>
    </location>
</feature>
<keyword evidence="4 6" id="KW-1133">Transmembrane helix</keyword>
<evidence type="ECO:0000256" key="5">
    <source>
        <dbReference type="ARBA" id="ARBA00023136"/>
    </source>
</evidence>
<evidence type="ECO:0000256" key="3">
    <source>
        <dbReference type="ARBA" id="ARBA00022692"/>
    </source>
</evidence>
<evidence type="ECO:0000256" key="1">
    <source>
        <dbReference type="ARBA" id="ARBA00004370"/>
    </source>
</evidence>
<dbReference type="AlphaFoldDB" id="A0AAV1HT10"/>
<dbReference type="PANTHER" id="PTHR33966:SF1">
    <property type="entry name" value="PROTEIN ODR-4 HOMOLOG"/>
    <property type="match status" value="1"/>
</dbReference>
<accession>A0AAV1HT10</accession>
<evidence type="ECO:0000256" key="4">
    <source>
        <dbReference type="ARBA" id="ARBA00022989"/>
    </source>
</evidence>
<keyword evidence="8" id="KW-1185">Reference proteome</keyword>
<dbReference type="Proteomes" id="UP001314263">
    <property type="component" value="Unassembled WGS sequence"/>
</dbReference>
<evidence type="ECO:0000313" key="7">
    <source>
        <dbReference type="EMBL" id="CAK0734352.1"/>
    </source>
</evidence>
<gene>
    <name evidence="7" type="ORF">CVIRNUC_000419</name>
</gene>
<reference evidence="7 8" key="1">
    <citation type="submission" date="2023-10" db="EMBL/GenBank/DDBJ databases">
        <authorList>
            <person name="Maclean D."/>
            <person name="Macfadyen A."/>
        </authorList>
    </citation>
    <scope>NUCLEOTIDE SEQUENCE [LARGE SCALE GENOMIC DNA]</scope>
</reference>
<protein>
    <submittedName>
        <fullName evidence="7">Uncharacterized protein</fullName>
    </submittedName>
</protein>
<keyword evidence="3 6" id="KW-0812">Transmembrane</keyword>
<evidence type="ECO:0000256" key="6">
    <source>
        <dbReference type="SAM" id="Phobius"/>
    </source>
</evidence>
<dbReference type="GO" id="GO:0008104">
    <property type="term" value="P:intracellular protein localization"/>
    <property type="evidence" value="ECO:0007669"/>
    <property type="project" value="TreeGrafter"/>
</dbReference>
<dbReference type="PANTHER" id="PTHR33966">
    <property type="entry name" value="PROTEIN ODR-4 HOMOLOG"/>
    <property type="match status" value="1"/>
</dbReference>
<keyword evidence="5 6" id="KW-0472">Membrane</keyword>
<dbReference type="GO" id="GO:0016020">
    <property type="term" value="C:membrane"/>
    <property type="evidence" value="ECO:0007669"/>
    <property type="project" value="UniProtKB-SubCell"/>
</dbReference>
<dbReference type="GO" id="GO:0012505">
    <property type="term" value="C:endomembrane system"/>
    <property type="evidence" value="ECO:0007669"/>
    <property type="project" value="TreeGrafter"/>
</dbReference>
<comment type="similarity">
    <text evidence="2">Belongs to the ODR-4 family.</text>
</comment>
<proteinExistence type="inferred from homology"/>
<sequence length="449" mass="46541">MQVGLLIGSIGDGTRDSIVAMIPTPSFEEGSSAIEITGTAADSGRKGKAPKPSPEAQVRIQADWVIEHASQVAPLLPGGVRVAGLYIWAPEASHAAAMQQLCRILLGLRTSKLLTGDAVLLCAAAPSAKLSARELPASASSAAALRSCDCRSAPVLASHASVSTMYSLRAACTIMRTAEQLPDGLRRTVQAEEDSLAAATICLGAAELPEAGTPVAELCQPGSDVLNARMLTPPACCSDMCAGQQTGVAHGRTCLTGAIAGRALVHKRDSWGTAVSALKEDLQRSLQARLNVMLTEAQEAEATTGEDDSQAPLLQQADTVYGAPQCCSMPQRALLPAQGPLMYSDYCSGEQHATLEALVLDTASTVLGLPDLTKEQVVWPESAAAQPRPIVWDPMAVDAEITGEGVESASTALRKSNDQLCMLLGAGAVGMLALAVGAAWLYSGSQYPT</sequence>
<evidence type="ECO:0000256" key="2">
    <source>
        <dbReference type="ARBA" id="ARBA00010131"/>
    </source>
</evidence>
<dbReference type="Pfam" id="PF14778">
    <property type="entry name" value="ODR4-like"/>
    <property type="match status" value="1"/>
</dbReference>
<name>A0AAV1HT10_9CHLO</name>
<organism evidence="7 8">
    <name type="scientific">Coccomyxa viridis</name>
    <dbReference type="NCBI Taxonomy" id="1274662"/>
    <lineage>
        <taxon>Eukaryota</taxon>
        <taxon>Viridiplantae</taxon>
        <taxon>Chlorophyta</taxon>
        <taxon>core chlorophytes</taxon>
        <taxon>Trebouxiophyceae</taxon>
        <taxon>Trebouxiophyceae incertae sedis</taxon>
        <taxon>Coccomyxaceae</taxon>
        <taxon>Coccomyxa</taxon>
    </lineage>
</organism>
<evidence type="ECO:0000313" key="8">
    <source>
        <dbReference type="Proteomes" id="UP001314263"/>
    </source>
</evidence>
<dbReference type="InterPro" id="IPR029454">
    <property type="entry name" value="ODR-4-like"/>
</dbReference>
<comment type="caution">
    <text evidence="7">The sequence shown here is derived from an EMBL/GenBank/DDBJ whole genome shotgun (WGS) entry which is preliminary data.</text>
</comment>